<sequence length="780" mass="86717">VTEKPQSEGPSRLIFDAPEIECGTNDYLDDSSSSGDDDSVDLVIRRHESISTNGSWRYIPGTRASSLRRKPTRTRASRPTTELIANNLDDFFPDHDLDKPIVQSVRLPVDLISLPDTTGRVPPSMFPTDEINIVMDEDDDANTSKPIVIGGNNGDPNDADPQVGHSIDAPDVSGNSGTKDAHFVPKQLAPGGTKRAEESGDIPVTRRKSLRMLVRESRNNLSSMRSRFDFLPPIPQSHRQGGRGKDRTPPPSVYPGHAVNVRTPPHIISTFNRSLEDRPTNPMSRRLGVIITNPNKDNRPLAAALASTSIQPLSPLTNESSGLPPYSAEVQSPGTSGNWSSTSDSWNSADHKDLKTPTFLRRSSTKMWGGIPQEIRPKRRGIARIKNVGNPAQTQQPAALYHDKNIAAAVAHPSLDQQKQQQADSTDPDKLAESLRRDMSQQEIVRRALSLLQKPDHSPQDEQRIIETAIKQGLQNSTVGTRRQFTEQQAKWDRRQRTESMNSTVQALFGAHGPPSAPIKIQWLKGKRIGKGSFGQVHIALNALNGEIIAVKQIRIPSLDNANKKRRNKYEKQINQLYSEIGVLKDIEHENIVQYLGFDVSRSMMNIFLEYVPGGTVRSLTKEYGPLAEPVVNSFLQQILAGLEYLHSRNILHRDIKGANILVTEQGVCKISDFGISKKTNQSRRAYDRHTRVSSNPEGTVFWMAPEAARSERFSAKVDVWSLGCVTIEMWTGQRPWVNMDETQVIFRLAKTSEPPPLPADITEDGNDFCKHCLQPNPDD</sequence>
<reference evidence="1" key="1">
    <citation type="submission" date="2022-06" db="EMBL/GenBank/DDBJ databases">
        <title>Phylogenomic reconstructions and comparative analyses of Kickxellomycotina fungi.</title>
        <authorList>
            <person name="Reynolds N.K."/>
            <person name="Stajich J.E."/>
            <person name="Barry K."/>
            <person name="Grigoriev I.V."/>
            <person name="Crous P."/>
            <person name="Smith M.E."/>
        </authorList>
    </citation>
    <scope>NUCLEOTIDE SEQUENCE</scope>
    <source>
        <strain evidence="1">RSA 2271</strain>
    </source>
</reference>
<evidence type="ECO:0000313" key="1">
    <source>
        <dbReference type="EMBL" id="KAJ1678511.1"/>
    </source>
</evidence>
<gene>
    <name evidence="1" type="primary">STE11_2</name>
    <name evidence="1" type="ORF">EV182_003903</name>
</gene>
<keyword evidence="2" id="KW-1185">Reference proteome</keyword>
<protein>
    <submittedName>
        <fullName evidence="1">ATP binding</fullName>
        <ecNumber evidence="1">2.7.11.25</ecNumber>
    </submittedName>
</protein>
<accession>A0ACC1HS71</accession>
<proteinExistence type="predicted"/>
<dbReference type="Proteomes" id="UP001145114">
    <property type="component" value="Unassembled WGS sequence"/>
</dbReference>
<organism evidence="1 2">
    <name type="scientific">Spiromyces aspiralis</name>
    <dbReference type="NCBI Taxonomy" id="68401"/>
    <lineage>
        <taxon>Eukaryota</taxon>
        <taxon>Fungi</taxon>
        <taxon>Fungi incertae sedis</taxon>
        <taxon>Zoopagomycota</taxon>
        <taxon>Kickxellomycotina</taxon>
        <taxon>Kickxellomycetes</taxon>
        <taxon>Kickxellales</taxon>
        <taxon>Kickxellaceae</taxon>
        <taxon>Spiromyces</taxon>
    </lineage>
</organism>
<comment type="caution">
    <text evidence="1">The sequence shown here is derived from an EMBL/GenBank/DDBJ whole genome shotgun (WGS) entry which is preliminary data.</text>
</comment>
<feature type="non-terminal residue" evidence="1">
    <location>
        <position position="780"/>
    </location>
</feature>
<evidence type="ECO:0000313" key="2">
    <source>
        <dbReference type="Proteomes" id="UP001145114"/>
    </source>
</evidence>
<feature type="non-terminal residue" evidence="1">
    <location>
        <position position="1"/>
    </location>
</feature>
<name>A0ACC1HS71_9FUNG</name>
<dbReference type="EC" id="2.7.11.25" evidence="1"/>
<keyword evidence="1" id="KW-0808">Transferase</keyword>
<dbReference type="EMBL" id="JAMZIH010001096">
    <property type="protein sequence ID" value="KAJ1678511.1"/>
    <property type="molecule type" value="Genomic_DNA"/>
</dbReference>